<dbReference type="Pfam" id="PF07654">
    <property type="entry name" value="C1-set"/>
    <property type="match status" value="2"/>
</dbReference>
<dbReference type="PANTHER" id="PTHR23411">
    <property type="entry name" value="TAPASIN"/>
    <property type="match status" value="1"/>
</dbReference>
<name>A0A3B3RBA6_9TELE</name>
<dbReference type="InterPro" id="IPR013783">
    <property type="entry name" value="Ig-like_fold"/>
</dbReference>
<dbReference type="CDD" id="cd00098">
    <property type="entry name" value="IgC1"/>
    <property type="match status" value="2"/>
</dbReference>
<evidence type="ECO:0000259" key="4">
    <source>
        <dbReference type="PROSITE" id="PS50835"/>
    </source>
</evidence>
<accession>A0A3B3RBA6</accession>
<keyword evidence="1" id="KW-0393">Immunoglobulin domain</keyword>
<protein>
    <submittedName>
        <fullName evidence="5">Si:ch211-180a12.2</fullName>
    </submittedName>
</protein>
<dbReference type="Proteomes" id="UP000261540">
    <property type="component" value="Unplaced"/>
</dbReference>
<feature type="transmembrane region" description="Helical" evidence="3">
    <location>
        <begin position="196"/>
        <end position="217"/>
    </location>
</feature>
<keyword evidence="3" id="KW-1133">Transmembrane helix</keyword>
<evidence type="ECO:0000313" key="5">
    <source>
        <dbReference type="Ensembl" id="ENSPKIP00000015195.1"/>
    </source>
</evidence>
<proteinExistence type="predicted"/>
<dbReference type="Gene3D" id="2.60.40.10">
    <property type="entry name" value="Immunoglobulins"/>
    <property type="match status" value="4"/>
</dbReference>
<sequence>MSSSCFGLDFVSGLLLLVNVISFHSFKRGDKRLMPMTSLYFSLLLSDLPTVTLSALPLTSQFSPVTLSCDIEGFYPEEISVSWFQNGSLVPDMPLAWPGPGGSFRTRRFYTLRAEDMRRGTEVQCAVRHPAVAESVSATMTLSATGPNGIGISGFPIFQYRIPLLYFTYRLFLCRRDTIISLPTAKEPVMTKSAKASVAVIIISLAMIFLLCFGFSWKKRDEKEKSLVVSGIILPPRVIVGQKGRVTISVEGRRVDRVQVTWFLNDIPISDTSKRAPTENEKNLLLPPNGKFGYYKLHTQYPIPSGNSRTMQLFSSVTFIPDIAVHKGGIFKCQISYKGKDQVVAEKVSDKLMLLAAPEVSEIKFSEPADDRGVVTLTVEASRFHPALITFRWFCQGGELSPIAPPPSLATPRPSIQGFFSAVSQCKLPLEELEKGQTKVWVTVHHMAMKGPIIRQTPGFIKMPIVSEISSCPAYTSSPEESVTLLCEITGFFPPEISVTWWEDGEQEIMEGKDSWGPLLTDGSTYRVTATLRIGQRETKVERSERDIVCRVMHCSLQEPIEKHWRQRHIALPIIPSSLSVQWKTGGVGEFSLLLSGGHPYATLLWAAGGATLSPLISTESEEDGNDGSRQLKSMCTLERRTGTGRRPAAGAHCMGSPQTTKDATLDYSPIDMKLMDDVEHVWIKKTRNRPGTPIVKRATQREDGADEQQEERKRESDLSQVNIVHMGKGEERLRVTVEITHPRLPLPVHLTWMGNYQCYDDAVKGRISKCATLLVVVVLNPCFGGCSCVY</sequence>
<keyword evidence="3" id="KW-0472">Membrane</keyword>
<feature type="transmembrane region" description="Helical" evidence="3">
    <location>
        <begin position="6"/>
        <end position="26"/>
    </location>
</feature>
<evidence type="ECO:0000256" key="2">
    <source>
        <dbReference type="SAM" id="MobiDB-lite"/>
    </source>
</evidence>
<keyword evidence="3" id="KW-0812">Transmembrane</keyword>
<dbReference type="SMART" id="SM00407">
    <property type="entry name" value="IGc1"/>
    <property type="match status" value="2"/>
</dbReference>
<dbReference type="PROSITE" id="PS50835">
    <property type="entry name" value="IG_LIKE"/>
    <property type="match status" value="2"/>
</dbReference>
<dbReference type="Ensembl" id="ENSPKIT00000039657.1">
    <property type="protein sequence ID" value="ENSPKIP00000015195.1"/>
    <property type="gene ID" value="ENSPKIG00000001970.1"/>
</dbReference>
<dbReference type="InterPro" id="IPR050380">
    <property type="entry name" value="Immune_Resp_Modulators"/>
</dbReference>
<feature type="domain" description="Ig-like" evidence="4">
    <location>
        <begin position="49"/>
        <end position="143"/>
    </location>
</feature>
<dbReference type="AlphaFoldDB" id="A0A3B3RBA6"/>
<dbReference type="InterPro" id="IPR007110">
    <property type="entry name" value="Ig-like_dom"/>
</dbReference>
<organism evidence="5 6">
    <name type="scientific">Paramormyrops kingsleyae</name>
    <dbReference type="NCBI Taxonomy" id="1676925"/>
    <lineage>
        <taxon>Eukaryota</taxon>
        <taxon>Metazoa</taxon>
        <taxon>Chordata</taxon>
        <taxon>Craniata</taxon>
        <taxon>Vertebrata</taxon>
        <taxon>Euteleostomi</taxon>
        <taxon>Actinopterygii</taxon>
        <taxon>Neopterygii</taxon>
        <taxon>Teleostei</taxon>
        <taxon>Osteoglossocephala</taxon>
        <taxon>Osteoglossomorpha</taxon>
        <taxon>Osteoglossiformes</taxon>
        <taxon>Mormyridae</taxon>
        <taxon>Paramormyrops</taxon>
    </lineage>
</organism>
<feature type="domain" description="Ig-like" evidence="4">
    <location>
        <begin position="464"/>
        <end position="562"/>
    </location>
</feature>
<dbReference type="GeneTree" id="ENSGT00940000167101"/>
<dbReference type="InterPro" id="IPR036179">
    <property type="entry name" value="Ig-like_dom_sf"/>
</dbReference>
<reference evidence="5" key="1">
    <citation type="submission" date="2025-08" db="UniProtKB">
        <authorList>
            <consortium name="Ensembl"/>
        </authorList>
    </citation>
    <scope>IDENTIFICATION</scope>
</reference>
<reference evidence="5" key="2">
    <citation type="submission" date="2025-09" db="UniProtKB">
        <authorList>
            <consortium name="Ensembl"/>
        </authorList>
    </citation>
    <scope>IDENTIFICATION</scope>
</reference>
<evidence type="ECO:0000313" key="6">
    <source>
        <dbReference type="Proteomes" id="UP000261540"/>
    </source>
</evidence>
<evidence type="ECO:0000256" key="1">
    <source>
        <dbReference type="ARBA" id="ARBA00023319"/>
    </source>
</evidence>
<feature type="region of interest" description="Disordered" evidence="2">
    <location>
        <begin position="693"/>
        <end position="719"/>
    </location>
</feature>
<keyword evidence="6" id="KW-1185">Reference proteome</keyword>
<evidence type="ECO:0000256" key="3">
    <source>
        <dbReference type="SAM" id="Phobius"/>
    </source>
</evidence>
<dbReference type="SUPFAM" id="SSF48726">
    <property type="entry name" value="Immunoglobulin"/>
    <property type="match status" value="3"/>
</dbReference>
<dbReference type="InterPro" id="IPR003597">
    <property type="entry name" value="Ig_C1-set"/>
</dbReference>